<dbReference type="EMBL" id="JAODWD010000002">
    <property type="protein sequence ID" value="MCT7658346.1"/>
    <property type="molecule type" value="Genomic_DNA"/>
</dbReference>
<organism evidence="2 3">
    <name type="scientific">Mycobacterium deserti</name>
    <dbReference type="NCBI Taxonomy" id="2978347"/>
    <lineage>
        <taxon>Bacteria</taxon>
        <taxon>Bacillati</taxon>
        <taxon>Actinomycetota</taxon>
        <taxon>Actinomycetes</taxon>
        <taxon>Mycobacteriales</taxon>
        <taxon>Mycobacteriaceae</taxon>
        <taxon>Mycobacterium</taxon>
    </lineage>
</organism>
<protein>
    <submittedName>
        <fullName evidence="2">Uncharacterized protein</fullName>
    </submittedName>
</protein>
<accession>A0ABT2M8T0</accession>
<keyword evidence="3" id="KW-1185">Reference proteome</keyword>
<evidence type="ECO:0000256" key="1">
    <source>
        <dbReference type="SAM" id="MobiDB-lite"/>
    </source>
</evidence>
<sequence length="50" mass="5045">MTERSMADDSSEQVPGQQTGESSVAGDKDGGGDDGERSEQAGLGRDASAD</sequence>
<evidence type="ECO:0000313" key="2">
    <source>
        <dbReference type="EMBL" id="MCT7658346.1"/>
    </source>
</evidence>
<evidence type="ECO:0000313" key="3">
    <source>
        <dbReference type="Proteomes" id="UP001206639"/>
    </source>
</evidence>
<dbReference type="Proteomes" id="UP001206639">
    <property type="component" value="Unassembled WGS sequence"/>
</dbReference>
<reference evidence="3" key="1">
    <citation type="submission" date="2023-07" db="EMBL/GenBank/DDBJ databases">
        <authorList>
            <person name="Deng Y."/>
            <person name="Zhang Y.-Q."/>
        </authorList>
    </citation>
    <scope>NUCLEOTIDE SEQUENCE [LARGE SCALE GENOMIC DNA]</scope>
    <source>
        <strain evidence="3">CPCC 205710</strain>
    </source>
</reference>
<feature type="compositionally biased region" description="Basic and acidic residues" evidence="1">
    <location>
        <begin position="26"/>
        <end position="39"/>
    </location>
</feature>
<name>A0ABT2M8T0_9MYCO</name>
<gene>
    <name evidence="2" type="ORF">N4S67_07925</name>
</gene>
<proteinExistence type="predicted"/>
<feature type="compositionally biased region" description="Polar residues" evidence="1">
    <location>
        <begin position="12"/>
        <end position="22"/>
    </location>
</feature>
<comment type="caution">
    <text evidence="2">The sequence shown here is derived from an EMBL/GenBank/DDBJ whole genome shotgun (WGS) entry which is preliminary data.</text>
</comment>
<feature type="region of interest" description="Disordered" evidence="1">
    <location>
        <begin position="1"/>
        <end position="50"/>
    </location>
</feature>
<dbReference type="RefSeq" id="WP_260992404.1">
    <property type="nucleotide sequence ID" value="NZ_JAODWD010000002.1"/>
</dbReference>